<keyword evidence="2" id="KW-1185">Reference proteome</keyword>
<accession>A0A5N6JHG5</accession>
<gene>
    <name evidence="1" type="ORF">BDV30DRAFT_234605</name>
</gene>
<organism evidence="1 2">
    <name type="scientific">Aspergillus minisclerotigenes</name>
    <dbReference type="NCBI Taxonomy" id="656917"/>
    <lineage>
        <taxon>Eukaryota</taxon>
        <taxon>Fungi</taxon>
        <taxon>Dikarya</taxon>
        <taxon>Ascomycota</taxon>
        <taxon>Pezizomycotina</taxon>
        <taxon>Eurotiomycetes</taxon>
        <taxon>Eurotiomycetidae</taxon>
        <taxon>Eurotiales</taxon>
        <taxon>Aspergillaceae</taxon>
        <taxon>Aspergillus</taxon>
        <taxon>Aspergillus subgen. Circumdati</taxon>
    </lineage>
</organism>
<proteinExistence type="predicted"/>
<reference evidence="1 2" key="1">
    <citation type="submission" date="2019-04" db="EMBL/GenBank/DDBJ databases">
        <title>Fungal friends and foes A comparative genomics study of 23 Aspergillus species from section Flavi.</title>
        <authorList>
            <consortium name="DOE Joint Genome Institute"/>
            <person name="Kjaerbolling I."/>
            <person name="Vesth T.C."/>
            <person name="Frisvad J.C."/>
            <person name="Nybo J.L."/>
            <person name="Theobald S."/>
            <person name="Kildgaard S."/>
            <person name="Petersen T.I."/>
            <person name="Kuo A."/>
            <person name="Sato A."/>
            <person name="Lyhne E.K."/>
            <person name="Kogle M.E."/>
            <person name="Wiebenga A."/>
            <person name="Kun R.S."/>
            <person name="Lubbers R.J."/>
            <person name="Makela M.R."/>
            <person name="Barry K."/>
            <person name="Chovatia M."/>
            <person name="Clum A."/>
            <person name="Daum C."/>
            <person name="Haridas S."/>
            <person name="He G."/>
            <person name="LaButti K."/>
            <person name="Lipzen A."/>
            <person name="Mondo S."/>
            <person name="Pangilinan J."/>
            <person name="Riley R."/>
            <person name="Salamov A."/>
            <person name="Simmons B.A."/>
            <person name="Magnuson J.K."/>
            <person name="Henrissat B."/>
            <person name="Mortensen U.H."/>
            <person name="Larsen T.O."/>
            <person name="De vries R.P."/>
            <person name="Grigoriev I.V."/>
            <person name="Machida M."/>
            <person name="Baker S.E."/>
            <person name="Andersen M.R."/>
        </authorList>
    </citation>
    <scope>NUCLEOTIDE SEQUENCE [LARGE SCALE GENOMIC DNA]</scope>
    <source>
        <strain evidence="1 2">CBS 117635</strain>
    </source>
</reference>
<sequence>MASYAVFNAVPRHGSTEADLAELQADYVESIRHVLERAKKGEYELTSIDLPGQGGSGDPNKHCFQLCQDEQNKQESVLKSVQYKLDIENEWLSRLNEMSESGVLTWLEELEGKVPKHQQAWLRLLKELDENEWQELHPYLERVVGLLSLASGVSYKPSS</sequence>
<dbReference type="Proteomes" id="UP000326289">
    <property type="component" value="Unassembled WGS sequence"/>
</dbReference>
<name>A0A5N6JHG5_9EURO</name>
<protein>
    <submittedName>
        <fullName evidence="1">Uncharacterized protein</fullName>
    </submittedName>
</protein>
<dbReference type="AlphaFoldDB" id="A0A5N6JHG5"/>
<evidence type="ECO:0000313" key="2">
    <source>
        <dbReference type="Proteomes" id="UP000326289"/>
    </source>
</evidence>
<evidence type="ECO:0000313" key="1">
    <source>
        <dbReference type="EMBL" id="KAB8277740.1"/>
    </source>
</evidence>
<dbReference type="EMBL" id="ML732771">
    <property type="protein sequence ID" value="KAB8277740.1"/>
    <property type="molecule type" value="Genomic_DNA"/>
</dbReference>